<accession>A0A6C0AEM9</accession>
<sequence length="79" mass="9872">MLACGCNIKPKWIWKRDNFENTQLQNYNDPRNHRNPQWCYKFTCNRCNIDYIWYDSNWDGSRGQKKYSILYEIEKFFFN</sequence>
<evidence type="ECO:0000313" key="1">
    <source>
        <dbReference type="EMBL" id="QHS78136.1"/>
    </source>
</evidence>
<reference evidence="1" key="1">
    <citation type="journal article" date="2020" name="Nature">
        <title>Giant virus diversity and host interactions through global metagenomics.</title>
        <authorList>
            <person name="Schulz F."/>
            <person name="Roux S."/>
            <person name="Paez-Espino D."/>
            <person name="Jungbluth S."/>
            <person name="Walsh D.A."/>
            <person name="Denef V.J."/>
            <person name="McMahon K.D."/>
            <person name="Konstantinidis K.T."/>
            <person name="Eloe-Fadrosh E.A."/>
            <person name="Kyrpides N.C."/>
            <person name="Woyke T."/>
        </authorList>
    </citation>
    <scope>NUCLEOTIDE SEQUENCE</scope>
    <source>
        <strain evidence="1">GVMAG-S-1021933-23</strain>
    </source>
</reference>
<proteinExistence type="predicted"/>
<dbReference type="EMBL" id="MN740594">
    <property type="protein sequence ID" value="QHS78136.1"/>
    <property type="molecule type" value="Genomic_DNA"/>
</dbReference>
<protein>
    <submittedName>
        <fullName evidence="1">Uncharacterized protein</fullName>
    </submittedName>
</protein>
<organism evidence="1">
    <name type="scientific">viral metagenome</name>
    <dbReference type="NCBI Taxonomy" id="1070528"/>
    <lineage>
        <taxon>unclassified sequences</taxon>
        <taxon>metagenomes</taxon>
        <taxon>organismal metagenomes</taxon>
    </lineage>
</organism>
<dbReference type="AlphaFoldDB" id="A0A6C0AEM9"/>
<name>A0A6C0AEM9_9ZZZZ</name>